<name>A0ABX7X4N0_9GAMM</name>
<proteinExistence type="predicted"/>
<dbReference type="Proteomes" id="UP000672027">
    <property type="component" value="Chromosome"/>
</dbReference>
<evidence type="ECO:0000313" key="2">
    <source>
        <dbReference type="Proteomes" id="UP000672027"/>
    </source>
</evidence>
<dbReference type="SUPFAM" id="SSF103247">
    <property type="entry name" value="TT1751-like"/>
    <property type="match status" value="1"/>
</dbReference>
<protein>
    <recommendedName>
        <fullName evidence="3">DUF302 domain-containing protein</fullName>
    </recommendedName>
</protein>
<sequence length="168" mass="18771">MKKLTRWFGVGLGVVLGVWLSVMALIGSPIQAQDKLLSVRTSQQFDVALEQVQQVLTRHGFQVAHIQKCDSGLEGMGYKTDDYKIVFFGRLEEVRALSKQYPDLVPLFPFKLAVYTDGDDTVLSVLNPEAVAPLMATDPVLQQQLSTWGKDFRAVLTDMETLKVAQLR</sequence>
<dbReference type="Gene3D" id="3.30.310.70">
    <property type="entry name" value="TT1751-like domain"/>
    <property type="match status" value="1"/>
</dbReference>
<dbReference type="InterPro" id="IPR035923">
    <property type="entry name" value="TT1751-like_sf"/>
</dbReference>
<dbReference type="EMBL" id="CP072800">
    <property type="protein sequence ID" value="QTR50237.1"/>
    <property type="molecule type" value="Genomic_DNA"/>
</dbReference>
<evidence type="ECO:0008006" key="3">
    <source>
        <dbReference type="Google" id="ProtNLM"/>
    </source>
</evidence>
<keyword evidence="2" id="KW-1185">Reference proteome</keyword>
<evidence type="ECO:0000313" key="1">
    <source>
        <dbReference type="EMBL" id="QTR50237.1"/>
    </source>
</evidence>
<organism evidence="1 2">
    <name type="scientific">Candidatus Thiothrix anitrata</name>
    <dbReference type="NCBI Taxonomy" id="2823902"/>
    <lineage>
        <taxon>Bacteria</taxon>
        <taxon>Pseudomonadati</taxon>
        <taxon>Pseudomonadota</taxon>
        <taxon>Gammaproteobacteria</taxon>
        <taxon>Thiotrichales</taxon>
        <taxon>Thiotrichaceae</taxon>
        <taxon>Thiothrix</taxon>
    </lineage>
</organism>
<reference evidence="1 2" key="1">
    <citation type="submission" date="2021-04" db="EMBL/GenBank/DDBJ databases">
        <title>Genomics, taxonomy and metabolism of representatives of sulfur bacteria of the genus Thiothrix: Thiothrix fructosivorans QT, Thiothrix unzii A1T and three new species, Thiothrix subterranea sp. nov., Thiothrix litoralis sp. nov. and 'Candidatus Thiothrix anitrata' sp. nov.</title>
        <authorList>
            <person name="Ravin N.V."/>
            <person name="Smolyakov D."/>
            <person name="Rudenko T.S."/>
            <person name="Mardanov A.V."/>
            <person name="Beletsky A.V."/>
            <person name="Markov N.D."/>
            <person name="Fomenkov A.I."/>
            <person name="Roberts R.J."/>
            <person name="Karnachuk O.V."/>
            <person name="Novikov A."/>
            <person name="Grabovich M.Y."/>
        </authorList>
    </citation>
    <scope>NUCLEOTIDE SEQUENCE [LARGE SCALE GENOMIC DNA]</scope>
    <source>
        <strain evidence="1 2">A52</strain>
    </source>
</reference>
<gene>
    <name evidence="1" type="ORF">J8380_01230</name>
</gene>
<dbReference type="RefSeq" id="WP_210227407.1">
    <property type="nucleotide sequence ID" value="NZ_CP072800.1"/>
</dbReference>
<accession>A0ABX7X4N0</accession>